<dbReference type="PANTHER" id="PTHR19353:SF19">
    <property type="entry name" value="DELTA(5) FATTY ACID DESATURASE C-RELATED"/>
    <property type="match status" value="1"/>
</dbReference>
<feature type="transmembrane region" description="Helical" evidence="1">
    <location>
        <begin position="49"/>
        <end position="69"/>
    </location>
</feature>
<evidence type="ECO:0000259" key="2">
    <source>
        <dbReference type="Pfam" id="PF00487"/>
    </source>
</evidence>
<keyword evidence="1" id="KW-1133">Transmembrane helix</keyword>
<feature type="transmembrane region" description="Helical" evidence="1">
    <location>
        <begin position="207"/>
        <end position="235"/>
    </location>
</feature>
<keyword evidence="1" id="KW-0472">Membrane</keyword>
<evidence type="ECO:0000313" key="3">
    <source>
        <dbReference type="EMBL" id="MCF5543683.1"/>
    </source>
</evidence>
<dbReference type="RefSeq" id="WP_236369308.1">
    <property type="nucleotide sequence ID" value="NZ_WKAT01000003.1"/>
</dbReference>
<reference evidence="3 4" key="1">
    <citation type="submission" date="2019-11" db="EMBL/GenBank/DDBJ databases">
        <title>Epiphytic Pseudomonas syringae from cherry orchards.</title>
        <authorList>
            <person name="Hulin M.T."/>
        </authorList>
    </citation>
    <scope>NUCLEOTIDE SEQUENCE [LARGE SCALE GENOMIC DNA]</scope>
    <source>
        <strain evidence="3 4">PA-3-2A</strain>
    </source>
</reference>
<keyword evidence="1" id="KW-0812">Transmembrane</keyword>
<evidence type="ECO:0000313" key="4">
    <source>
        <dbReference type="Proteomes" id="UP000814158"/>
    </source>
</evidence>
<dbReference type="EMBL" id="WKAT01000003">
    <property type="protein sequence ID" value="MCF5543683.1"/>
    <property type="molecule type" value="Genomic_DNA"/>
</dbReference>
<dbReference type="InterPro" id="IPR005804">
    <property type="entry name" value="FA_desaturase_dom"/>
</dbReference>
<dbReference type="PANTHER" id="PTHR19353">
    <property type="entry name" value="FATTY ACID DESATURASE 2"/>
    <property type="match status" value="1"/>
</dbReference>
<sequence>MLVLGALMTNTTTYPLTTKPNTSTGDRGAPKLDADLKKQLMKRTPVRTAIIYANAVLIIALGMTALLLDDRGTIDLSWYAKGLTVIMLGLIYAHFTELQHELLHGHAFKSQRLNRVLGFFCGLFMLNSFSHYKYHHLRHHRHLGTALNSEFFNYPEKGINSPLKLLSAALNPGRFIRVGALMIKSLLGTTLKDIQDNKAHTHARQEYCLYFVILSAAIAFTLVTGSMFFIVAWFIPMVLIAEPAHYLIELPEHFGLDAYSEPNFNRNTRSIEASWVARWYTNGNNLHTAHHSLASVPMGHCQALHDCSRAHMEVIEQDYWTFYRKVMSGELKPFNRKSE</sequence>
<evidence type="ECO:0000256" key="1">
    <source>
        <dbReference type="SAM" id="Phobius"/>
    </source>
</evidence>
<accession>A0ABS9GCZ8</accession>
<feature type="domain" description="Fatty acid desaturase" evidence="2">
    <location>
        <begin position="77"/>
        <end position="312"/>
    </location>
</feature>
<protein>
    <submittedName>
        <fullName evidence="3">Fatty acid desaturase</fullName>
    </submittedName>
</protein>
<organism evidence="3 4">
    <name type="scientific">Pseudomonas salomonii</name>
    <dbReference type="NCBI Taxonomy" id="191391"/>
    <lineage>
        <taxon>Bacteria</taxon>
        <taxon>Pseudomonadati</taxon>
        <taxon>Pseudomonadota</taxon>
        <taxon>Gammaproteobacteria</taxon>
        <taxon>Pseudomonadales</taxon>
        <taxon>Pseudomonadaceae</taxon>
        <taxon>Pseudomonas</taxon>
    </lineage>
</organism>
<feature type="transmembrane region" description="Helical" evidence="1">
    <location>
        <begin position="76"/>
        <end position="95"/>
    </location>
</feature>
<name>A0ABS9GCZ8_9PSED</name>
<dbReference type="InterPro" id="IPR012171">
    <property type="entry name" value="Fatty_acid_desaturase"/>
</dbReference>
<dbReference type="Pfam" id="PF00487">
    <property type="entry name" value="FA_desaturase"/>
    <property type="match status" value="1"/>
</dbReference>
<keyword evidence="4" id="KW-1185">Reference proteome</keyword>
<dbReference type="Proteomes" id="UP000814158">
    <property type="component" value="Unassembled WGS sequence"/>
</dbReference>
<comment type="caution">
    <text evidence="3">The sequence shown here is derived from an EMBL/GenBank/DDBJ whole genome shotgun (WGS) entry which is preliminary data.</text>
</comment>
<proteinExistence type="predicted"/>
<gene>
    <name evidence="3" type="ORF">GIV68_02890</name>
</gene>